<keyword evidence="1" id="KW-0732">Signal</keyword>
<organism evidence="3 4">
    <name type="scientific">Ferrimicrobium acidiphilum</name>
    <dbReference type="NCBI Taxonomy" id="121039"/>
    <lineage>
        <taxon>Bacteria</taxon>
        <taxon>Bacillati</taxon>
        <taxon>Actinomycetota</taxon>
        <taxon>Acidimicrobiia</taxon>
        <taxon>Acidimicrobiales</taxon>
        <taxon>Acidimicrobiaceae</taxon>
        <taxon>Ferrimicrobium</taxon>
    </lineage>
</organism>
<protein>
    <submittedName>
        <fullName evidence="3">DUF4232 domain-containing protein</fullName>
    </submittedName>
</protein>
<comment type="caution">
    <text evidence="3">The sequence shown here is derived from an EMBL/GenBank/DDBJ whole genome shotgun (WGS) entry which is preliminary data.</text>
</comment>
<dbReference type="PROSITE" id="PS51257">
    <property type="entry name" value="PROKAR_LIPOPROTEIN"/>
    <property type="match status" value="1"/>
</dbReference>
<dbReference type="Proteomes" id="UP001560267">
    <property type="component" value="Unassembled WGS sequence"/>
</dbReference>
<evidence type="ECO:0000259" key="2">
    <source>
        <dbReference type="Pfam" id="PF14016"/>
    </source>
</evidence>
<dbReference type="InterPro" id="IPR025326">
    <property type="entry name" value="DUF4232"/>
</dbReference>
<accession>A0ABV3Y376</accession>
<reference evidence="3 4" key="1">
    <citation type="submission" date="2024-07" db="EMBL/GenBank/DDBJ databases">
        <title>Draft Genome Sequence of Ferrimicrobium acidiphilum Strain YE2023, Isolated from a Pulp of Bioleach Reactor.</title>
        <authorList>
            <person name="Elkina Y.A."/>
            <person name="Bulaeva A.G."/>
            <person name="Beletsky A.V."/>
            <person name="Mardanov A.V."/>
        </authorList>
    </citation>
    <scope>NUCLEOTIDE SEQUENCE [LARGE SCALE GENOMIC DNA]</scope>
    <source>
        <strain evidence="3 4">YE2023</strain>
    </source>
</reference>
<sequence>MEKTIRSLPVLLVLAWVLSGCQLSGALGASATSTTGSATPTAVPWLDKPATVPATTVVTSPISPACKPADLHVGTVSSGLATAQEGWRVPITNTGSRPCSLPGYPSTITAIGPDGNRVPLSDEPMIQPAPPITIPRAGKVTLQVASSALCNPTGTVQPSRHYSSVEVDIPTGTLDLANLNLTLCANKIFSGFLEPISAPAPVPGTVASLTAHLDIPRTVNSGSTLKYQVVLVNNSPRTVDLKPCPVYQEAITVFTGTKGRSRSRTLELDCTSVKAIKPAHKITYQMVISVPPSQPGPAKFAWHIAPGGPFARTALTIMR</sequence>
<feature type="chain" id="PRO_5046554570" evidence="1">
    <location>
        <begin position="26"/>
        <end position="319"/>
    </location>
</feature>
<gene>
    <name evidence="3" type="ORF">AB6A68_09175</name>
</gene>
<name>A0ABV3Y376_9ACTN</name>
<dbReference type="Pfam" id="PF14016">
    <property type="entry name" value="DUF4232"/>
    <property type="match status" value="1"/>
</dbReference>
<feature type="signal peptide" evidence="1">
    <location>
        <begin position="1"/>
        <end position="25"/>
    </location>
</feature>
<evidence type="ECO:0000313" key="4">
    <source>
        <dbReference type="Proteomes" id="UP001560267"/>
    </source>
</evidence>
<evidence type="ECO:0000313" key="3">
    <source>
        <dbReference type="EMBL" id="MEX6430008.1"/>
    </source>
</evidence>
<keyword evidence="4" id="KW-1185">Reference proteome</keyword>
<dbReference type="EMBL" id="JBFSHR010000032">
    <property type="protein sequence ID" value="MEX6430008.1"/>
    <property type="molecule type" value="Genomic_DNA"/>
</dbReference>
<proteinExistence type="predicted"/>
<evidence type="ECO:0000256" key="1">
    <source>
        <dbReference type="SAM" id="SignalP"/>
    </source>
</evidence>
<feature type="domain" description="DUF4232" evidence="2">
    <location>
        <begin position="66"/>
        <end position="149"/>
    </location>
</feature>
<dbReference type="RefSeq" id="WP_369084601.1">
    <property type="nucleotide sequence ID" value="NZ_JBFSHR010000032.1"/>
</dbReference>